<dbReference type="Proteomes" id="UP000220394">
    <property type="component" value="Plasmid patbdgp1a"/>
</dbReference>
<dbReference type="GO" id="GO:0003796">
    <property type="term" value="F:lysozyme activity"/>
    <property type="evidence" value="ECO:0007669"/>
    <property type="project" value="InterPro"/>
</dbReference>
<sequence length="407" mass="44068">MSDNNFLQLPTSARMHDDLIDLTQSGKPLSLDTLHSSSSDQLGHGYLHGFNGTGINQITSGDYWKNSADISSIVKNLEQDQTKSIATKQNISLSTNPFTSKEIDIRHQVQILPVVLAAQGNSEEIVVHGDPGGPNVGSISNSSPIAGPPGPHTPYERAAAVIAVEGHRTFNRDLTTEEHKHYMEIGSHATGTPRDQLRAIASAIQHDGKYSVDTSFIEAKEGVKSEGYVPLNPDNTVMGNSGVTIGVGIDLGQQSVESLKNAGVDPSIIQKLTPYLGLQRDEALSFVKQNPLSLSNPELTSLDNTFIHSQIDATATHFQQLSGKEFTSLPYEVKTALVDITYQFPSTSSAPKFWDAVGREDWAGAVKELRNFYDSDASPPTGDLTRRAEEADRIQKSLETGELGYSP</sequence>
<reference evidence="5 6" key="1">
    <citation type="submission" date="2017-08" db="EMBL/GenBank/DDBJ databases">
        <title>Complete Genome Sequence of Acetobacter tropicalis Oregon-R-modENCODE STRAIN BDGP1, an acetic acid bacterium isolated from Drosophila melanogaster gut.</title>
        <authorList>
            <person name="Wan K.H."/>
            <person name="Yu C."/>
            <person name="Park S."/>
            <person name="Hammonds A.S."/>
            <person name="Booth B.W."/>
            <person name="Celniker S.E."/>
        </authorList>
    </citation>
    <scope>NUCLEOTIDE SEQUENCE [LARGE SCALE GENOMIC DNA]</scope>
    <source>
        <strain evidence="5 6">BDGP1</strain>
        <plasmid evidence="6">Plasmid patbdgp1a</plasmid>
    </source>
</reference>
<keyword evidence="1" id="KW-0929">Antimicrobial</keyword>
<feature type="domain" description="Pesticin C-terminal" evidence="4">
    <location>
        <begin position="212"/>
        <end position="362"/>
    </location>
</feature>
<evidence type="ECO:0000259" key="4">
    <source>
        <dbReference type="Pfam" id="PF16754"/>
    </source>
</evidence>
<dbReference type="GO" id="GO:0031640">
    <property type="term" value="P:killing of cells of another organism"/>
    <property type="evidence" value="ECO:0007669"/>
    <property type="project" value="UniProtKB-KW"/>
</dbReference>
<dbReference type="GO" id="GO:0042742">
    <property type="term" value="P:defense response to bacterium"/>
    <property type="evidence" value="ECO:0007669"/>
    <property type="project" value="UniProtKB-KW"/>
</dbReference>
<evidence type="ECO:0000256" key="1">
    <source>
        <dbReference type="ARBA" id="ARBA00022529"/>
    </source>
</evidence>
<keyword evidence="5" id="KW-0614">Plasmid</keyword>
<dbReference type="KEGG" id="ato:CIW82_18295"/>
<protein>
    <recommendedName>
        <fullName evidence="4">Pesticin C-terminal domain-containing protein</fullName>
    </recommendedName>
</protein>
<evidence type="ECO:0000313" key="5">
    <source>
        <dbReference type="EMBL" id="ATJ92807.1"/>
    </source>
</evidence>
<keyword evidence="2" id="KW-0081">Bacteriolytic enzyme</keyword>
<feature type="region of interest" description="Disordered" evidence="3">
    <location>
        <begin position="373"/>
        <end position="407"/>
    </location>
</feature>
<dbReference type="InterPro" id="IPR031922">
    <property type="entry name" value="Pesticin_C"/>
</dbReference>
<dbReference type="SUPFAM" id="SSF53955">
    <property type="entry name" value="Lysozyme-like"/>
    <property type="match status" value="1"/>
</dbReference>
<dbReference type="AlphaFoldDB" id="A0A291PN28"/>
<dbReference type="RefSeq" id="WP_086898203.1">
    <property type="nucleotide sequence ID" value="NZ_CP022700.1"/>
</dbReference>
<evidence type="ECO:0000256" key="2">
    <source>
        <dbReference type="ARBA" id="ARBA00022638"/>
    </source>
</evidence>
<dbReference type="Pfam" id="PF16754">
    <property type="entry name" value="Pesticin"/>
    <property type="match status" value="1"/>
</dbReference>
<gene>
    <name evidence="5" type="ORF">CIW82_18295</name>
</gene>
<feature type="compositionally biased region" description="Basic and acidic residues" evidence="3">
    <location>
        <begin position="384"/>
        <end position="396"/>
    </location>
</feature>
<name>A0A291PN28_9PROT</name>
<evidence type="ECO:0000256" key="3">
    <source>
        <dbReference type="SAM" id="MobiDB-lite"/>
    </source>
</evidence>
<dbReference type="CDD" id="cd16902">
    <property type="entry name" value="pesticin_lyz"/>
    <property type="match status" value="1"/>
</dbReference>
<dbReference type="Gene3D" id="1.10.530.40">
    <property type="match status" value="1"/>
</dbReference>
<proteinExistence type="predicted"/>
<dbReference type="InterPro" id="IPR023347">
    <property type="entry name" value="Lysozyme_dom_sf"/>
</dbReference>
<organism evidence="5 6">
    <name type="scientific">Acetobacter tropicalis</name>
    <dbReference type="NCBI Taxonomy" id="104102"/>
    <lineage>
        <taxon>Bacteria</taxon>
        <taxon>Pseudomonadati</taxon>
        <taxon>Pseudomonadota</taxon>
        <taxon>Alphaproteobacteria</taxon>
        <taxon>Acetobacterales</taxon>
        <taxon>Acetobacteraceae</taxon>
        <taxon>Acetobacter</taxon>
    </lineage>
</organism>
<dbReference type="EMBL" id="CP022700">
    <property type="protein sequence ID" value="ATJ92807.1"/>
    <property type="molecule type" value="Genomic_DNA"/>
</dbReference>
<dbReference type="InterPro" id="IPR023346">
    <property type="entry name" value="Lysozyme-like_dom_sf"/>
</dbReference>
<geneLocation type="plasmid" evidence="6">
    <name>patbdgp1a</name>
</geneLocation>
<evidence type="ECO:0000313" key="6">
    <source>
        <dbReference type="Proteomes" id="UP000220394"/>
    </source>
</evidence>
<accession>A0A291PN28</accession>